<dbReference type="EMBL" id="JAGJCF010000002">
    <property type="protein sequence ID" value="MBP0614672.1"/>
    <property type="molecule type" value="Genomic_DNA"/>
</dbReference>
<proteinExistence type="predicted"/>
<dbReference type="PANTHER" id="PTHR31131:SF6">
    <property type="entry name" value="CASTOR ACT DOMAIN-CONTAINING PROTEIN"/>
    <property type="match status" value="1"/>
</dbReference>
<sequence length="128" mass="13756">MSITLRALDSDYAISRLAPDDAIPGWADGPGFVSITRTQDELSILCLAERVPSGTSTDQGWRCFQFVGPFAFDETGIAAAVLQPLAEADIGIFLVSSFDTDYLFVKMENAGRTAQVLTSAGHVVEHTD</sequence>
<dbReference type="Gene3D" id="3.30.2130.10">
    <property type="entry name" value="VC0802-like"/>
    <property type="match status" value="1"/>
</dbReference>
<dbReference type="InterPro" id="IPR027795">
    <property type="entry name" value="CASTOR_ACT_dom"/>
</dbReference>
<dbReference type="Proteomes" id="UP000678276">
    <property type="component" value="Unassembled WGS sequence"/>
</dbReference>
<dbReference type="InterPro" id="IPR049447">
    <property type="entry name" value="A9CJY8-like_N"/>
</dbReference>
<dbReference type="Pfam" id="PF13840">
    <property type="entry name" value="ACT_7"/>
    <property type="match status" value="1"/>
</dbReference>
<evidence type="ECO:0000313" key="4">
    <source>
        <dbReference type="Proteomes" id="UP000678276"/>
    </source>
</evidence>
<dbReference type="PIRSF" id="PIRSF008459">
    <property type="entry name" value="UCP008459"/>
    <property type="match status" value="1"/>
</dbReference>
<dbReference type="InterPro" id="IPR016540">
    <property type="entry name" value="UCP008459"/>
</dbReference>
<accession>A0ABS4BD48</accession>
<evidence type="ECO:0000313" key="3">
    <source>
        <dbReference type="EMBL" id="MBP0614672.1"/>
    </source>
</evidence>
<dbReference type="PANTHER" id="PTHR31131">
    <property type="entry name" value="CHROMOSOME 1, WHOLE GENOME SHOTGUN SEQUENCE"/>
    <property type="match status" value="1"/>
</dbReference>
<keyword evidence="4" id="KW-1185">Reference proteome</keyword>
<gene>
    <name evidence="3" type="ORF">J6595_03665</name>
</gene>
<dbReference type="InterPro" id="IPR045865">
    <property type="entry name" value="ACT-like_dom_sf"/>
</dbReference>
<dbReference type="InterPro" id="IPR051719">
    <property type="entry name" value="CASTOR_mTORC1"/>
</dbReference>
<organism evidence="3 4">
    <name type="scientific">Jiella mangrovi</name>
    <dbReference type="NCBI Taxonomy" id="2821407"/>
    <lineage>
        <taxon>Bacteria</taxon>
        <taxon>Pseudomonadati</taxon>
        <taxon>Pseudomonadota</taxon>
        <taxon>Alphaproteobacteria</taxon>
        <taxon>Hyphomicrobiales</taxon>
        <taxon>Aurantimonadaceae</taxon>
        <taxon>Jiella</taxon>
    </lineage>
</organism>
<reference evidence="3 4" key="1">
    <citation type="submission" date="2021-04" db="EMBL/GenBank/DDBJ databases">
        <title>Whole genome sequence of Jiella sp. KSK16Y-1.</title>
        <authorList>
            <person name="Tuo L."/>
        </authorList>
    </citation>
    <scope>NUCLEOTIDE SEQUENCE [LARGE SCALE GENOMIC DNA]</scope>
    <source>
        <strain evidence="3 4">KSK16Y-1</strain>
    </source>
</reference>
<feature type="domain" description="CASTOR ACT" evidence="1">
    <location>
        <begin position="57"/>
        <end position="118"/>
    </location>
</feature>
<comment type="caution">
    <text evidence="3">The sequence shown here is derived from an EMBL/GenBank/DDBJ whole genome shotgun (WGS) entry which is preliminary data.</text>
</comment>
<dbReference type="SUPFAM" id="SSF55021">
    <property type="entry name" value="ACT-like"/>
    <property type="match status" value="2"/>
</dbReference>
<feature type="domain" description="A9CJY8-like N-terminal" evidence="2">
    <location>
        <begin position="11"/>
        <end position="53"/>
    </location>
</feature>
<dbReference type="Pfam" id="PF21631">
    <property type="entry name" value="A9CJY8-like_N"/>
    <property type="match status" value="1"/>
</dbReference>
<evidence type="ECO:0000259" key="1">
    <source>
        <dbReference type="Pfam" id="PF13840"/>
    </source>
</evidence>
<name>A0ABS4BD48_9HYPH</name>
<protein>
    <submittedName>
        <fullName evidence="3">ACT domain-containing protein</fullName>
    </submittedName>
</protein>
<evidence type="ECO:0000259" key="2">
    <source>
        <dbReference type="Pfam" id="PF21631"/>
    </source>
</evidence>